<protein>
    <submittedName>
        <fullName evidence="1">Uncharacterized protein</fullName>
    </submittedName>
</protein>
<dbReference type="EMBL" id="CP069389">
    <property type="protein sequence ID" value="QRN91394.1"/>
    <property type="molecule type" value="Genomic_DNA"/>
</dbReference>
<reference evidence="1" key="1">
    <citation type="submission" date="2021-02" db="EMBL/GenBank/DDBJ databases">
        <title>cfr and optrA-positive Staphylococcus spp.</title>
        <authorList>
            <person name="Chen L."/>
        </authorList>
    </citation>
    <scope>NUCLEOTIDE SEQUENCE</scope>
    <source>
        <strain evidence="1">GDQ20D70P</strain>
    </source>
</reference>
<dbReference type="Proteomes" id="UP000640299">
    <property type="component" value="Chromosome"/>
</dbReference>
<dbReference type="AlphaFoldDB" id="A0AB37HUE3"/>
<gene>
    <name evidence="1" type="ORF">JRU67_00735</name>
</gene>
<organism evidence="1 2">
    <name type="scientific">Mammaliicoccus sciuri</name>
    <name type="common">Staphylococcus sciuri</name>
    <dbReference type="NCBI Taxonomy" id="1296"/>
    <lineage>
        <taxon>Bacteria</taxon>
        <taxon>Bacillati</taxon>
        <taxon>Bacillota</taxon>
        <taxon>Bacilli</taxon>
        <taxon>Bacillales</taxon>
        <taxon>Staphylococcaceae</taxon>
        <taxon>Mammaliicoccus</taxon>
    </lineage>
</organism>
<name>A0AB37HUE3_MAMSC</name>
<accession>A0AB37HUE3</accession>
<evidence type="ECO:0000313" key="1">
    <source>
        <dbReference type="EMBL" id="QRN91394.1"/>
    </source>
</evidence>
<sequence>MTINYQPLQHIESANMKYLYAQIPFNKSILENLSFDYERTGSVFDFAKDYEIYYWRNMLVNRMNLLVLLQS</sequence>
<evidence type="ECO:0000313" key="2">
    <source>
        <dbReference type="Proteomes" id="UP000640299"/>
    </source>
</evidence>
<proteinExistence type="predicted"/>
<dbReference type="RefSeq" id="WP_107565670.1">
    <property type="nucleotide sequence ID" value="NZ_CP065795.1"/>
</dbReference>